<keyword evidence="3" id="KW-0813">Transport</keyword>
<evidence type="ECO:0000256" key="7">
    <source>
        <dbReference type="ARBA" id="ARBA00023136"/>
    </source>
</evidence>
<proteinExistence type="inferred from homology"/>
<comment type="similarity">
    <text evidence="8">Belongs to the YOS1 family.</text>
</comment>
<name>A0AAV2H3R8_LYMST</name>
<comment type="subcellular location">
    <subcellularLocation>
        <location evidence="1">Membrane</location>
    </subcellularLocation>
</comment>
<dbReference type="InterPro" id="IPR013880">
    <property type="entry name" value="Yos1"/>
</dbReference>
<dbReference type="AlphaFoldDB" id="A0AAV2H3R8"/>
<dbReference type="PANTHER" id="PTHR15858:SF0">
    <property type="entry name" value="IMMEDIATE EARLY RESPONSE 3-INTERACTING PROTEIN 1"/>
    <property type="match status" value="1"/>
</dbReference>
<gene>
    <name evidence="11" type="ORF">GSLYS_00002353001</name>
</gene>
<keyword evidence="6" id="KW-1133">Transmembrane helix</keyword>
<feature type="chain" id="PRO_5043584471" description="Immediate early response 3-interacting protein 1" evidence="10">
    <location>
        <begin position="19"/>
        <end position="81"/>
    </location>
</feature>
<evidence type="ECO:0000256" key="5">
    <source>
        <dbReference type="ARBA" id="ARBA00022927"/>
    </source>
</evidence>
<dbReference type="PANTHER" id="PTHR15858">
    <property type="entry name" value="IMMEDIATE EARLY RESPONSE 3-INTERACTING PROTEIN 1"/>
    <property type="match status" value="1"/>
</dbReference>
<dbReference type="GO" id="GO:0000139">
    <property type="term" value="C:Golgi membrane"/>
    <property type="evidence" value="ECO:0007669"/>
    <property type="project" value="TreeGrafter"/>
</dbReference>
<accession>A0AAV2H3R8</accession>
<dbReference type="GO" id="GO:0030134">
    <property type="term" value="C:COPII-coated ER to Golgi transport vesicle"/>
    <property type="evidence" value="ECO:0007669"/>
    <property type="project" value="TreeGrafter"/>
</dbReference>
<keyword evidence="7" id="KW-0472">Membrane</keyword>
<dbReference type="GO" id="GO:0015031">
    <property type="term" value="P:protein transport"/>
    <property type="evidence" value="ECO:0007669"/>
    <property type="project" value="UniProtKB-KW"/>
</dbReference>
<reference evidence="11 12" key="1">
    <citation type="submission" date="2024-04" db="EMBL/GenBank/DDBJ databases">
        <authorList>
            <consortium name="Genoscope - CEA"/>
            <person name="William W."/>
        </authorList>
    </citation>
    <scope>NUCLEOTIDE SEQUENCE [LARGE SCALE GENOMIC DNA]</scope>
</reference>
<evidence type="ECO:0000256" key="6">
    <source>
        <dbReference type="ARBA" id="ARBA00022989"/>
    </source>
</evidence>
<comment type="function">
    <text evidence="9">Regulator of endoplasmic reticulum secretion that acts as a key determinant of brain size. Required for secretion of extracellular matrix proteins. Required for correct brain development by depositing sufficient extracellular matrix proteins for tissue integrity and the proliferation of neural progenitors. Acts as a regulator of the unfolded protein response (UPR).</text>
</comment>
<evidence type="ECO:0000256" key="2">
    <source>
        <dbReference type="ARBA" id="ARBA00016434"/>
    </source>
</evidence>
<keyword evidence="4" id="KW-0812">Transmembrane</keyword>
<dbReference type="EMBL" id="CAXITT010000028">
    <property type="protein sequence ID" value="CAL1528183.1"/>
    <property type="molecule type" value="Genomic_DNA"/>
</dbReference>
<sequence length="81" mass="9030">MTFGLYSLLESAILCLNAICILHEERFLAKIGWGSDQHRGFGETPGVKSQILNLIRSIRTVMRFPLIGVNIATIILKLLFG</sequence>
<dbReference type="GO" id="GO:0005789">
    <property type="term" value="C:endoplasmic reticulum membrane"/>
    <property type="evidence" value="ECO:0007669"/>
    <property type="project" value="TreeGrafter"/>
</dbReference>
<evidence type="ECO:0000256" key="8">
    <source>
        <dbReference type="ARBA" id="ARBA00024203"/>
    </source>
</evidence>
<evidence type="ECO:0000256" key="10">
    <source>
        <dbReference type="SAM" id="SignalP"/>
    </source>
</evidence>
<evidence type="ECO:0000256" key="4">
    <source>
        <dbReference type="ARBA" id="ARBA00022692"/>
    </source>
</evidence>
<organism evidence="11 12">
    <name type="scientific">Lymnaea stagnalis</name>
    <name type="common">Great pond snail</name>
    <name type="synonym">Helix stagnalis</name>
    <dbReference type="NCBI Taxonomy" id="6523"/>
    <lineage>
        <taxon>Eukaryota</taxon>
        <taxon>Metazoa</taxon>
        <taxon>Spiralia</taxon>
        <taxon>Lophotrochozoa</taxon>
        <taxon>Mollusca</taxon>
        <taxon>Gastropoda</taxon>
        <taxon>Heterobranchia</taxon>
        <taxon>Euthyneura</taxon>
        <taxon>Panpulmonata</taxon>
        <taxon>Hygrophila</taxon>
        <taxon>Lymnaeoidea</taxon>
        <taxon>Lymnaeidae</taxon>
        <taxon>Lymnaea</taxon>
    </lineage>
</organism>
<evidence type="ECO:0000313" key="11">
    <source>
        <dbReference type="EMBL" id="CAL1528183.1"/>
    </source>
</evidence>
<keyword evidence="5" id="KW-0653">Protein transport</keyword>
<protein>
    <recommendedName>
        <fullName evidence="2">Immediate early response 3-interacting protein 1</fullName>
    </recommendedName>
</protein>
<dbReference type="GO" id="GO:0006888">
    <property type="term" value="P:endoplasmic reticulum to Golgi vesicle-mediated transport"/>
    <property type="evidence" value="ECO:0007669"/>
    <property type="project" value="TreeGrafter"/>
</dbReference>
<dbReference type="Pfam" id="PF08571">
    <property type="entry name" value="Yos1"/>
    <property type="match status" value="1"/>
</dbReference>
<dbReference type="Proteomes" id="UP001497497">
    <property type="component" value="Unassembled WGS sequence"/>
</dbReference>
<keyword evidence="12" id="KW-1185">Reference proteome</keyword>
<keyword evidence="10" id="KW-0732">Signal</keyword>
<comment type="caution">
    <text evidence="11">The sequence shown here is derived from an EMBL/GenBank/DDBJ whole genome shotgun (WGS) entry which is preliminary data.</text>
</comment>
<evidence type="ECO:0000256" key="1">
    <source>
        <dbReference type="ARBA" id="ARBA00004370"/>
    </source>
</evidence>
<feature type="signal peptide" evidence="10">
    <location>
        <begin position="1"/>
        <end position="18"/>
    </location>
</feature>
<evidence type="ECO:0000256" key="3">
    <source>
        <dbReference type="ARBA" id="ARBA00022448"/>
    </source>
</evidence>
<evidence type="ECO:0000313" key="12">
    <source>
        <dbReference type="Proteomes" id="UP001497497"/>
    </source>
</evidence>
<evidence type="ECO:0000256" key="9">
    <source>
        <dbReference type="ARBA" id="ARBA00045999"/>
    </source>
</evidence>